<dbReference type="InterPro" id="IPR026444">
    <property type="entry name" value="Secre_tail"/>
</dbReference>
<dbReference type="SUPFAM" id="SSF74853">
    <property type="entry name" value="Lamin A/C globular tail domain"/>
    <property type="match status" value="1"/>
</dbReference>
<evidence type="ECO:0000313" key="3">
    <source>
        <dbReference type="EMBL" id="KAA6302278.1"/>
    </source>
</evidence>
<dbReference type="Proteomes" id="UP000324575">
    <property type="component" value="Unassembled WGS sequence"/>
</dbReference>
<gene>
    <name evidence="3" type="ORF">EZS26_001638</name>
</gene>
<dbReference type="InterPro" id="IPR001322">
    <property type="entry name" value="Lamin_tail_dom"/>
</dbReference>
<accession>A0A5M8P1L3</accession>
<dbReference type="Gene3D" id="2.60.40.1260">
    <property type="entry name" value="Lamin Tail domain"/>
    <property type="match status" value="1"/>
</dbReference>
<dbReference type="InterPro" id="IPR014867">
    <property type="entry name" value="Spore_coat_CotH_CotH2/3/7"/>
</dbReference>
<keyword evidence="1" id="KW-0732">Signal</keyword>
<dbReference type="InterPro" id="IPR059177">
    <property type="entry name" value="GH29D-like_dom"/>
</dbReference>
<name>A0A5M8P1L3_9BACT</name>
<feature type="signal peptide" evidence="1">
    <location>
        <begin position="1"/>
        <end position="20"/>
    </location>
</feature>
<proteinExistence type="predicted"/>
<dbReference type="NCBIfam" id="TIGR04183">
    <property type="entry name" value="Por_Secre_tail"/>
    <property type="match status" value="1"/>
</dbReference>
<dbReference type="AlphaFoldDB" id="A0A5M8P1L3"/>
<organism evidence="3 4">
    <name type="scientific">Candidatus Ordinivivax streblomastigis</name>
    <dbReference type="NCBI Taxonomy" id="2540710"/>
    <lineage>
        <taxon>Bacteria</taxon>
        <taxon>Pseudomonadati</taxon>
        <taxon>Bacteroidota</taxon>
        <taxon>Bacteroidia</taxon>
        <taxon>Bacteroidales</taxon>
        <taxon>Candidatus Ordinivivax</taxon>
    </lineage>
</organism>
<dbReference type="Pfam" id="PF00932">
    <property type="entry name" value="LTD"/>
    <property type="match status" value="1"/>
</dbReference>
<dbReference type="PROSITE" id="PS51841">
    <property type="entry name" value="LTD"/>
    <property type="match status" value="1"/>
</dbReference>
<evidence type="ECO:0000256" key="1">
    <source>
        <dbReference type="SAM" id="SignalP"/>
    </source>
</evidence>
<reference evidence="3 4" key="1">
    <citation type="submission" date="2019-03" db="EMBL/GenBank/DDBJ databases">
        <title>Single cell metagenomics reveals metabolic interactions within the superorganism composed of flagellate Streblomastix strix and complex community of Bacteroidetes bacteria on its surface.</title>
        <authorList>
            <person name="Treitli S.C."/>
            <person name="Kolisko M."/>
            <person name="Husnik F."/>
            <person name="Keeling P."/>
            <person name="Hampl V."/>
        </authorList>
    </citation>
    <scope>NUCLEOTIDE SEQUENCE [LARGE SCALE GENOMIC DNA]</scope>
    <source>
        <strain evidence="3">St1</strain>
    </source>
</reference>
<feature type="chain" id="PRO_5024289571" description="LTD domain-containing protein" evidence="1">
    <location>
        <begin position="21"/>
        <end position="939"/>
    </location>
</feature>
<evidence type="ECO:0000313" key="4">
    <source>
        <dbReference type="Proteomes" id="UP000324575"/>
    </source>
</evidence>
<sequence length="939" mass="107836">MNLRIFLPLFLLFMSFCSTAQLKINEIMSNNISALMDESYNYSMWVELYNSGTNSEDQSDYYFTDNLSQPQKWKPLSKIIPSGGFGILWFERDERSGHANFKLAPQGGVLYLLDESGVVIDKVIYPPQYRNISYGRETDGSEDWVYFVEYSNEASNNDKKTAAGSCLKPEFSVQAGFYSEAVSVSFINIKEDETIYYTTDASEPTIFSTQYIPETEIVCDTTSCLRACSFSENKLPSNIATATYFINERSFNLPVVSIVTEQKNLTDDIIGIYVRGTNGIEYTNSNGPANWYQDWDRPANFELFDEEGNRCLNQELDIAIIGAGSRTFSPQKSLKILPRKKFGDNQLRYDFFPSSKPGHKYKGIQIRNSGNDFGSTMMRDGFMQTLIINRMDIDYLAYRPAICFINGEYYGIQNLRERSNKDYLYSNYGLDEEDFYLPDNTKIRVDTEFLKLIDFVSQNDITESMVYDQVKEMMDIESYINYMITEMYYENEDWLFWYTNTKVWKKKENGKWRWILYDTDYGFGLISDVNESLLDKILDDTTEFSILFRRLMTNKEFKDKFIRQFSVQVSSTFETNRVNSIMDSLAAKISTEIIYHKTKWDSLSTSPLLYVEPFENGISTMKTFATKRPANMLGFISNRFFASAEVRHLIITSNIEKASYKFFTEDIIDNQINLNYYKDQPVSVTANAVPGYTFKHWEQANTHAVLSVDLEYSTTLANDIHLTAVYAKPISVNEISGNEKWMEIYNATETAIDLTGYRLQKIDEDGNTEDWLLPSETIIPAKGFLVYIQGVDASKTFTWDISVTQDIAFKLFDSDGNELDYFEVNETLYSDGDEKTVGRKTDGVEELAVFLVGTKGFSNDQGQLSPIKETVSPIKTYPNPTKDIIHIETGKQNIPEVRLYTLQGKLLLSTQSKQIDLASFTNGMYLLQVDGKVVKIIKQ</sequence>
<evidence type="ECO:0000259" key="2">
    <source>
        <dbReference type="PROSITE" id="PS51841"/>
    </source>
</evidence>
<dbReference type="Pfam" id="PF18962">
    <property type="entry name" value="Por_Secre_tail"/>
    <property type="match status" value="1"/>
</dbReference>
<dbReference type="Pfam" id="PF13290">
    <property type="entry name" value="CHB_HEX_C_1"/>
    <property type="match status" value="1"/>
</dbReference>
<protein>
    <recommendedName>
        <fullName evidence="2">LTD domain-containing protein</fullName>
    </recommendedName>
</protein>
<dbReference type="InterPro" id="IPR036415">
    <property type="entry name" value="Lamin_tail_dom_sf"/>
</dbReference>
<dbReference type="Pfam" id="PF08757">
    <property type="entry name" value="CotH"/>
    <property type="match status" value="1"/>
</dbReference>
<comment type="caution">
    <text evidence="3">The sequence shown here is derived from an EMBL/GenBank/DDBJ whole genome shotgun (WGS) entry which is preliminary data.</text>
</comment>
<dbReference type="EMBL" id="SNRX01000009">
    <property type="protein sequence ID" value="KAA6302278.1"/>
    <property type="molecule type" value="Genomic_DNA"/>
</dbReference>
<feature type="domain" description="LTD" evidence="2">
    <location>
        <begin position="714"/>
        <end position="854"/>
    </location>
</feature>